<dbReference type="SUPFAM" id="SSF54686">
    <property type="entry name" value="Ribosomal protein L16p/L10e"/>
    <property type="match status" value="1"/>
</dbReference>
<keyword evidence="3 4" id="KW-0687">Ribonucleoprotein</keyword>
<dbReference type="GO" id="GO:0019843">
    <property type="term" value="F:rRNA binding"/>
    <property type="evidence" value="ECO:0007669"/>
    <property type="project" value="InterPro"/>
</dbReference>
<evidence type="ECO:0000256" key="4">
    <source>
        <dbReference type="RuleBase" id="RU004413"/>
    </source>
</evidence>
<keyword evidence="5" id="KW-0496">Mitochondrion</keyword>
<dbReference type="Pfam" id="PF00252">
    <property type="entry name" value="Ribosomal_L16"/>
    <property type="match status" value="1"/>
</dbReference>
<dbReference type="PANTHER" id="PTHR12220:SF13">
    <property type="entry name" value="LARGE RIBOSOMAL SUBUNIT PROTEIN UL16M"/>
    <property type="match status" value="1"/>
</dbReference>
<dbReference type="GO" id="GO:0003735">
    <property type="term" value="F:structural constituent of ribosome"/>
    <property type="evidence" value="ECO:0007669"/>
    <property type="project" value="InterPro"/>
</dbReference>
<dbReference type="RefSeq" id="YP_009138125.1">
    <property type="nucleotide sequence ID" value="NC_027061.1"/>
</dbReference>
<evidence type="ECO:0000256" key="1">
    <source>
        <dbReference type="ARBA" id="ARBA00008931"/>
    </source>
</evidence>
<geneLocation type="mitochondrion" evidence="5"/>
<dbReference type="InterPro" id="IPR000114">
    <property type="entry name" value="Ribosomal_uL16_bact-type"/>
</dbReference>
<dbReference type="PRINTS" id="PR00060">
    <property type="entry name" value="RIBOSOMALL16"/>
</dbReference>
<reference evidence="5" key="1">
    <citation type="submission" date="2015-03" db="EMBL/GenBank/DDBJ databases">
        <title>Calliarthron tuberculosum mitochondrial genome.</title>
        <authorList>
            <person name="Bi G."/>
            <person name="Liu G."/>
            <person name="Zhao E."/>
            <person name="Du Q."/>
        </authorList>
    </citation>
    <scope>NUCLEOTIDE SEQUENCE</scope>
</reference>
<dbReference type="InterPro" id="IPR036920">
    <property type="entry name" value="Ribosomal_uL16_sf"/>
</dbReference>
<sequence length="154" mass="18290">MWFKSMIILWIKIFINTPMIKKSHKNHIKTLTKTRHILRFGEYGFKIMSSVTFTKEQIESLNRNLLKKLKIVSINSKNYKFWTLLKTNKTLTKLSLESRMGKGKGSIYTEAVFLQAGSIIYEFMNLKNHQILELFAFFKKQIPRTEIRLINQNK</sequence>
<protein>
    <submittedName>
        <fullName evidence="5">Ribosomal protein L16</fullName>
    </submittedName>
</protein>
<dbReference type="Gene3D" id="3.90.1170.10">
    <property type="entry name" value="Ribosomal protein L10e/L16"/>
    <property type="match status" value="1"/>
</dbReference>
<dbReference type="InterPro" id="IPR016180">
    <property type="entry name" value="Ribosomal_uL16_dom"/>
</dbReference>
<dbReference type="PANTHER" id="PTHR12220">
    <property type="entry name" value="50S/60S RIBOSOMAL PROTEIN L16"/>
    <property type="match status" value="1"/>
</dbReference>
<evidence type="ECO:0000256" key="3">
    <source>
        <dbReference type="ARBA" id="ARBA00023274"/>
    </source>
</evidence>
<dbReference type="GO" id="GO:0005762">
    <property type="term" value="C:mitochondrial large ribosomal subunit"/>
    <property type="evidence" value="ECO:0007669"/>
    <property type="project" value="TreeGrafter"/>
</dbReference>
<dbReference type="EMBL" id="KR005619">
    <property type="protein sequence ID" value="AKG26257.1"/>
    <property type="molecule type" value="Genomic_DNA"/>
</dbReference>
<dbReference type="GO" id="GO:0032543">
    <property type="term" value="P:mitochondrial translation"/>
    <property type="evidence" value="ECO:0007669"/>
    <property type="project" value="TreeGrafter"/>
</dbReference>
<accession>A0A0F6Y5U1</accession>
<gene>
    <name evidence="5" type="primary">rpl16</name>
</gene>
<dbReference type="CDD" id="cd01433">
    <property type="entry name" value="Ribosomal_L16_L10e"/>
    <property type="match status" value="1"/>
</dbReference>
<keyword evidence="2 4" id="KW-0689">Ribosomal protein</keyword>
<evidence type="ECO:0000313" key="5">
    <source>
        <dbReference type="EMBL" id="AKG26257.1"/>
    </source>
</evidence>
<organism evidence="5">
    <name type="scientific">Calliarthron tuberculosum</name>
    <name type="common">Coralline red alga</name>
    <name type="synonym">Corallina tuberculosa</name>
    <dbReference type="NCBI Taxonomy" id="48942"/>
    <lineage>
        <taxon>Eukaryota</taxon>
        <taxon>Rhodophyta</taxon>
        <taxon>Florideophyceae</taxon>
        <taxon>Corallinophycidae</taxon>
        <taxon>Corallinales</taxon>
        <taxon>Corallinaceae</taxon>
        <taxon>Corallinoideae</taxon>
        <taxon>Calliarthron</taxon>
    </lineage>
</organism>
<name>A0A0F6Y5U1_CALTB</name>
<dbReference type="InterPro" id="IPR047873">
    <property type="entry name" value="Ribosomal_uL16"/>
</dbReference>
<evidence type="ECO:0000256" key="2">
    <source>
        <dbReference type="ARBA" id="ARBA00022980"/>
    </source>
</evidence>
<dbReference type="AlphaFoldDB" id="A0A0F6Y5U1"/>
<comment type="similarity">
    <text evidence="1 4">Belongs to the universal ribosomal protein uL16 family.</text>
</comment>
<proteinExistence type="inferred from homology"/>
<dbReference type="GeneID" id="24286931"/>